<reference evidence="6 7" key="1">
    <citation type="submission" date="2018-02" db="EMBL/GenBank/DDBJ databases">
        <title>Draft Genome of Achromobacter spanius stain 6.</title>
        <authorList>
            <person name="Gunasekera T.S."/>
            <person name="Radwan O."/>
            <person name="Ruiz O.N."/>
        </authorList>
    </citation>
    <scope>NUCLEOTIDE SEQUENCE [LARGE SCALE GENOMIC DNA]</scope>
    <source>
        <strain evidence="6 7">6</strain>
    </source>
</reference>
<name>A0A2S5GVJ6_9BURK</name>
<dbReference type="Gene3D" id="3.90.76.10">
    <property type="entry name" value="Dipeptide-binding Protein, Domain 1"/>
    <property type="match status" value="1"/>
</dbReference>
<dbReference type="RefSeq" id="WP_104143277.1">
    <property type="nucleotide sequence ID" value="NZ_PREU01000003.1"/>
</dbReference>
<protein>
    <submittedName>
        <fullName evidence="6">Peptide ABC transporter</fullName>
    </submittedName>
</protein>
<proteinExistence type="inferred from homology"/>
<evidence type="ECO:0000313" key="6">
    <source>
        <dbReference type="EMBL" id="PPA76986.1"/>
    </source>
</evidence>
<evidence type="ECO:0000256" key="2">
    <source>
        <dbReference type="ARBA" id="ARBA00022448"/>
    </source>
</evidence>
<dbReference type="GO" id="GO:0015833">
    <property type="term" value="P:peptide transport"/>
    <property type="evidence" value="ECO:0007669"/>
    <property type="project" value="TreeGrafter"/>
</dbReference>
<dbReference type="EMBL" id="PREU01000003">
    <property type="protein sequence ID" value="PPA76986.1"/>
    <property type="molecule type" value="Genomic_DNA"/>
</dbReference>
<comment type="similarity">
    <text evidence="1">Belongs to the bacterial solute-binding protein 5 family.</text>
</comment>
<dbReference type="AlphaFoldDB" id="A0A2S5GVJ6"/>
<dbReference type="PIRSF" id="PIRSF002741">
    <property type="entry name" value="MppA"/>
    <property type="match status" value="1"/>
</dbReference>
<evidence type="ECO:0000256" key="4">
    <source>
        <dbReference type="SAM" id="SignalP"/>
    </source>
</evidence>
<feature type="chain" id="PRO_5015546488" evidence="4">
    <location>
        <begin position="24"/>
        <end position="525"/>
    </location>
</feature>
<dbReference type="PANTHER" id="PTHR30290:SF9">
    <property type="entry name" value="OLIGOPEPTIDE-BINDING PROTEIN APPA"/>
    <property type="match status" value="1"/>
</dbReference>
<gene>
    <name evidence="6" type="ORF">C4E15_09565</name>
</gene>
<keyword evidence="2" id="KW-0813">Transport</keyword>
<dbReference type="OrthoDB" id="9801912at2"/>
<comment type="caution">
    <text evidence="6">The sequence shown here is derived from an EMBL/GenBank/DDBJ whole genome shotgun (WGS) entry which is preliminary data.</text>
</comment>
<feature type="signal peptide" evidence="4">
    <location>
        <begin position="1"/>
        <end position="23"/>
    </location>
</feature>
<dbReference type="InterPro" id="IPR000914">
    <property type="entry name" value="SBP_5_dom"/>
</dbReference>
<evidence type="ECO:0000256" key="1">
    <source>
        <dbReference type="ARBA" id="ARBA00005695"/>
    </source>
</evidence>
<dbReference type="Gene3D" id="3.40.190.10">
    <property type="entry name" value="Periplasmic binding protein-like II"/>
    <property type="match status" value="1"/>
</dbReference>
<sequence>MKTLLKWTAGAVIALSAITGASAANTLKWGAARDLDSLDPYSYGSTFNLAFLNHLYEALIRYDDKFNITPALAESWELVSPTVLRFKLRPGVKFHNGAPFSADDVVASMTRVSDEASPLKGNLPAFKAVRRVDDLTVDIEMTHPYPLMLNDLTNIFIFNRQWLVDNNSTRPTDAAKKIEGYATHNANGTGPFKVESYRPDTRTVLVVNKDWWDKPRHNLDRIEFTPIASAPTRVAALLSGDINFTENAPLQDLDRLRAASNVKVLAATELRTLYFGMNLGDKLVGSNITDKNPLKDLRVRQALYMALSPDLLQKRVMRGLSRTTGALVAPSIPGYDIKQEERLPFDAAKAKKLLADAGYPDGFTLSLLCSNDMFVNEEELCQAAASMWARIGVKASLASGPRSLQNPKRSRGEFDITIHGWANEPQIDALSILLQVMHSRTGPAGVFNWGQWGDPALDAKIDAAAAEMDRDKRIKMMAEVLQTLHDDVRFLPLHQQPMAWAVGDKVGDVLQMPDNKARLWTVRMQ</sequence>
<evidence type="ECO:0000313" key="7">
    <source>
        <dbReference type="Proteomes" id="UP000239990"/>
    </source>
</evidence>
<dbReference type="GO" id="GO:1904680">
    <property type="term" value="F:peptide transmembrane transporter activity"/>
    <property type="evidence" value="ECO:0007669"/>
    <property type="project" value="TreeGrafter"/>
</dbReference>
<dbReference type="GO" id="GO:0030288">
    <property type="term" value="C:outer membrane-bounded periplasmic space"/>
    <property type="evidence" value="ECO:0007669"/>
    <property type="project" value="UniProtKB-ARBA"/>
</dbReference>
<dbReference type="Proteomes" id="UP000239990">
    <property type="component" value="Unassembled WGS sequence"/>
</dbReference>
<dbReference type="InterPro" id="IPR030678">
    <property type="entry name" value="Peptide/Ni-bd"/>
</dbReference>
<dbReference type="Pfam" id="PF00496">
    <property type="entry name" value="SBP_bac_5"/>
    <property type="match status" value="1"/>
</dbReference>
<accession>A0A2S5GVJ6</accession>
<keyword evidence="3 4" id="KW-0732">Signal</keyword>
<organism evidence="6 7">
    <name type="scientific">Achromobacter spanius</name>
    <dbReference type="NCBI Taxonomy" id="217203"/>
    <lineage>
        <taxon>Bacteria</taxon>
        <taxon>Pseudomonadati</taxon>
        <taxon>Pseudomonadota</taxon>
        <taxon>Betaproteobacteria</taxon>
        <taxon>Burkholderiales</taxon>
        <taxon>Alcaligenaceae</taxon>
        <taxon>Achromobacter</taxon>
    </lineage>
</organism>
<dbReference type="PANTHER" id="PTHR30290">
    <property type="entry name" value="PERIPLASMIC BINDING COMPONENT OF ABC TRANSPORTER"/>
    <property type="match status" value="1"/>
</dbReference>
<evidence type="ECO:0000259" key="5">
    <source>
        <dbReference type="Pfam" id="PF00496"/>
    </source>
</evidence>
<dbReference type="GO" id="GO:0043190">
    <property type="term" value="C:ATP-binding cassette (ABC) transporter complex"/>
    <property type="evidence" value="ECO:0007669"/>
    <property type="project" value="InterPro"/>
</dbReference>
<evidence type="ECO:0000256" key="3">
    <source>
        <dbReference type="ARBA" id="ARBA00022729"/>
    </source>
</evidence>
<dbReference type="CDD" id="cd08498">
    <property type="entry name" value="PBP2_NikA_DppA_OppA_like_2"/>
    <property type="match status" value="1"/>
</dbReference>
<feature type="domain" description="Solute-binding protein family 5" evidence="5">
    <location>
        <begin position="68"/>
        <end position="424"/>
    </location>
</feature>
<dbReference type="SUPFAM" id="SSF53850">
    <property type="entry name" value="Periplasmic binding protein-like II"/>
    <property type="match status" value="1"/>
</dbReference>
<dbReference type="InterPro" id="IPR039424">
    <property type="entry name" value="SBP_5"/>
</dbReference>
<dbReference type="Gene3D" id="3.10.105.10">
    <property type="entry name" value="Dipeptide-binding Protein, Domain 3"/>
    <property type="match status" value="1"/>
</dbReference>